<keyword evidence="4" id="KW-1185">Reference proteome</keyword>
<accession>A0A1G7KJN8</accession>
<dbReference type="Proteomes" id="UP000436801">
    <property type="component" value="Unassembled WGS sequence"/>
</dbReference>
<reference evidence="2 5" key="2">
    <citation type="submission" date="2019-12" db="EMBL/GenBank/DDBJ databases">
        <authorList>
            <person name="Zheng J."/>
        </authorList>
    </citation>
    <scope>NUCLEOTIDE SEQUENCE [LARGE SCALE GENOMIC DNA]</scope>
    <source>
        <strain evidence="2 5">DSM 27347</strain>
    </source>
</reference>
<reference evidence="3 4" key="1">
    <citation type="submission" date="2016-10" db="EMBL/GenBank/DDBJ databases">
        <authorList>
            <person name="Varghese N."/>
            <person name="Submissions S."/>
        </authorList>
    </citation>
    <scope>NUCLEOTIDE SEQUENCE [LARGE SCALE GENOMIC DNA]</scope>
    <source>
        <strain evidence="3 4">S7-754</strain>
    </source>
</reference>
<keyword evidence="1" id="KW-0812">Transmembrane</keyword>
<evidence type="ECO:0000313" key="2">
    <source>
        <dbReference type="EMBL" id="MWC43690.1"/>
    </source>
</evidence>
<dbReference type="AlphaFoldDB" id="A0A1G7KJN8"/>
<feature type="transmembrane region" description="Helical" evidence="1">
    <location>
        <begin position="116"/>
        <end position="136"/>
    </location>
</feature>
<gene>
    <name evidence="2" type="ORF">GQR91_08455</name>
    <name evidence="3" type="ORF">SAMN05216557_103131</name>
</gene>
<feature type="transmembrane region" description="Helical" evidence="1">
    <location>
        <begin position="142"/>
        <end position="164"/>
    </location>
</feature>
<dbReference type="EMBL" id="FNBI01000003">
    <property type="protein sequence ID" value="SDF37019.1"/>
    <property type="molecule type" value="Genomic_DNA"/>
</dbReference>
<dbReference type="EMBL" id="WSUT01000005">
    <property type="protein sequence ID" value="MWC43690.1"/>
    <property type="molecule type" value="Genomic_DNA"/>
</dbReference>
<name>A0A1G7KJN8_9SPHN</name>
<keyword evidence="1" id="KW-1133">Transmembrane helix</keyword>
<evidence type="ECO:0000313" key="3">
    <source>
        <dbReference type="EMBL" id="SDF37019.1"/>
    </source>
</evidence>
<feature type="transmembrane region" description="Helical" evidence="1">
    <location>
        <begin position="176"/>
        <end position="200"/>
    </location>
</feature>
<keyword evidence="1" id="KW-0472">Membrane</keyword>
<proteinExistence type="predicted"/>
<organism evidence="3 4">
    <name type="scientific">Sphingomonas carotinifaciens</name>
    <dbReference type="NCBI Taxonomy" id="1166323"/>
    <lineage>
        <taxon>Bacteria</taxon>
        <taxon>Pseudomonadati</taxon>
        <taxon>Pseudomonadota</taxon>
        <taxon>Alphaproteobacteria</taxon>
        <taxon>Sphingomonadales</taxon>
        <taxon>Sphingomonadaceae</taxon>
        <taxon>Sphingomonas</taxon>
    </lineage>
</organism>
<sequence length="248" mass="25877">MTIDPVAVLRDAWALFRRDRDLLLRIAGVFHFLPAFALALLVPEPPMPESGAEAGAARTDAWMQALSDWGAAHGGWYLLAYAIGFLGTAAILLLYLAPQQTVGQALARAARLWPRFLLAMVLVSLPTGAGMLLWIVPGLYVAGRLLVTGPALVAEGRMSAAGALQRSFRMSRGAGLGLMGLASVTYLGGFLAGQPFLWLGDWLSGQGGGNPIGVAVVEACAAAVVAATAVAQALIAVVAYRRLASRGI</sequence>
<dbReference type="Proteomes" id="UP000323502">
    <property type="component" value="Unassembled WGS sequence"/>
</dbReference>
<protein>
    <recommendedName>
        <fullName evidence="6">Glycerophosphoryl diester phosphodiesterase membrane domain-containing protein</fullName>
    </recommendedName>
</protein>
<evidence type="ECO:0000313" key="4">
    <source>
        <dbReference type="Proteomes" id="UP000323502"/>
    </source>
</evidence>
<dbReference type="OrthoDB" id="7554925at2"/>
<evidence type="ECO:0000256" key="1">
    <source>
        <dbReference type="SAM" id="Phobius"/>
    </source>
</evidence>
<feature type="transmembrane region" description="Helical" evidence="1">
    <location>
        <begin position="76"/>
        <end position="96"/>
    </location>
</feature>
<dbReference type="RefSeq" id="WP_149682106.1">
    <property type="nucleotide sequence ID" value="NZ_FNBI01000003.1"/>
</dbReference>
<feature type="transmembrane region" description="Helical" evidence="1">
    <location>
        <begin position="22"/>
        <end position="42"/>
    </location>
</feature>
<evidence type="ECO:0000313" key="5">
    <source>
        <dbReference type="Proteomes" id="UP000436801"/>
    </source>
</evidence>
<evidence type="ECO:0008006" key="6">
    <source>
        <dbReference type="Google" id="ProtNLM"/>
    </source>
</evidence>
<feature type="transmembrane region" description="Helical" evidence="1">
    <location>
        <begin position="212"/>
        <end position="240"/>
    </location>
</feature>